<proteinExistence type="predicted"/>
<protein>
    <recommendedName>
        <fullName evidence="1">F-box protein</fullName>
    </recommendedName>
</protein>
<comment type="function">
    <text evidence="1">Acts as a component of a SCF E3 ubiquitin ligase complexes.</text>
</comment>
<dbReference type="OrthoDB" id="1905685at2759"/>
<dbReference type="InterPro" id="IPR001810">
    <property type="entry name" value="F-box_dom"/>
</dbReference>
<sequence>MAPWEVLDLVCHHLDPKSLAVASCVCKSWLISMSSDHLWKPICTSNFPSLSTLKITNPTVPYRRLYVIGCSAAKRRQQTPPKPRLLLDNLIFTINMFRHNNSSSNSFCTLAKPGNELTLDPNGIFKFDIDVDNYDVFEALEDEEAVRVTWNVVLEGWRGVFGMMENCKGKGGMEGWFSEELPSPGCCCGSSAVASSGIVADLKLGFCDGRRKVKEVSVGILSVVNWRYVSVDDALRYLQHFLLPCAV</sequence>
<evidence type="ECO:0000313" key="4">
    <source>
        <dbReference type="Proteomes" id="UP000250321"/>
    </source>
</evidence>
<feature type="domain" description="F-box" evidence="2">
    <location>
        <begin position="1"/>
        <end position="42"/>
    </location>
</feature>
<dbReference type="SUPFAM" id="SSF81383">
    <property type="entry name" value="F-box domain"/>
    <property type="match status" value="1"/>
</dbReference>
<evidence type="ECO:0000259" key="2">
    <source>
        <dbReference type="PROSITE" id="PS50181"/>
    </source>
</evidence>
<keyword evidence="1" id="KW-0833">Ubl conjugation pathway</keyword>
<dbReference type="EMBL" id="PJQY01003806">
    <property type="protein sequence ID" value="PQM34497.1"/>
    <property type="molecule type" value="Genomic_DNA"/>
</dbReference>
<dbReference type="PROSITE" id="PS50181">
    <property type="entry name" value="FBOX"/>
    <property type="match status" value="1"/>
</dbReference>
<evidence type="ECO:0000256" key="1">
    <source>
        <dbReference type="RuleBase" id="RU369085"/>
    </source>
</evidence>
<comment type="subcellular location">
    <subcellularLocation>
        <location evidence="1">Nucleus</location>
    </subcellularLocation>
</comment>
<dbReference type="SMART" id="SM00256">
    <property type="entry name" value="FBOX"/>
    <property type="match status" value="1"/>
</dbReference>
<dbReference type="PANTHER" id="PTHR12874">
    <property type="entry name" value="F-BOX ONLY PROTEIN 48-RELATED"/>
    <property type="match status" value="1"/>
</dbReference>
<dbReference type="PANTHER" id="PTHR12874:SF16">
    <property type="entry name" value="OS01G0800800 PROTEIN"/>
    <property type="match status" value="1"/>
</dbReference>
<dbReference type="Pfam" id="PF12937">
    <property type="entry name" value="F-box-like"/>
    <property type="match status" value="1"/>
</dbReference>
<dbReference type="Proteomes" id="UP000250321">
    <property type="component" value="Unassembled WGS sequence"/>
</dbReference>
<dbReference type="GO" id="GO:0005634">
    <property type="term" value="C:nucleus"/>
    <property type="evidence" value="ECO:0007669"/>
    <property type="project" value="UniProtKB-SubCell"/>
</dbReference>
<organism evidence="3 4">
    <name type="scientific">Prunus yedoensis var. nudiflora</name>
    <dbReference type="NCBI Taxonomy" id="2094558"/>
    <lineage>
        <taxon>Eukaryota</taxon>
        <taxon>Viridiplantae</taxon>
        <taxon>Streptophyta</taxon>
        <taxon>Embryophyta</taxon>
        <taxon>Tracheophyta</taxon>
        <taxon>Spermatophyta</taxon>
        <taxon>Magnoliopsida</taxon>
        <taxon>eudicotyledons</taxon>
        <taxon>Gunneridae</taxon>
        <taxon>Pentapetalae</taxon>
        <taxon>rosids</taxon>
        <taxon>fabids</taxon>
        <taxon>Rosales</taxon>
        <taxon>Rosaceae</taxon>
        <taxon>Amygdaloideae</taxon>
        <taxon>Amygdaleae</taxon>
        <taxon>Prunus</taxon>
    </lineage>
</organism>
<evidence type="ECO:0000313" key="3">
    <source>
        <dbReference type="EMBL" id="PQM34497.1"/>
    </source>
</evidence>
<comment type="caution">
    <text evidence="3">The sequence shown here is derived from an EMBL/GenBank/DDBJ whole genome shotgun (WGS) entry which is preliminary data.</text>
</comment>
<gene>
    <name evidence="3" type="ORF">Pyn_09295</name>
</gene>
<dbReference type="GO" id="GO:0031146">
    <property type="term" value="P:SCF-dependent proteasomal ubiquitin-dependent protein catabolic process"/>
    <property type="evidence" value="ECO:0007669"/>
    <property type="project" value="UniProtKB-UniRule"/>
</dbReference>
<dbReference type="AlphaFoldDB" id="A0A314UAN1"/>
<keyword evidence="1" id="KW-0539">Nucleus</keyword>
<dbReference type="Gene3D" id="1.20.1280.50">
    <property type="match status" value="1"/>
</dbReference>
<dbReference type="GO" id="GO:0005737">
    <property type="term" value="C:cytoplasm"/>
    <property type="evidence" value="ECO:0007669"/>
    <property type="project" value="TreeGrafter"/>
</dbReference>
<dbReference type="STRING" id="2094558.A0A314UAN1"/>
<keyword evidence="4" id="KW-1185">Reference proteome</keyword>
<name>A0A314UAN1_PRUYE</name>
<dbReference type="InterPro" id="IPR036047">
    <property type="entry name" value="F-box-like_dom_sf"/>
</dbReference>
<accession>A0A314UAN1</accession>
<dbReference type="GO" id="GO:0016567">
    <property type="term" value="P:protein ubiquitination"/>
    <property type="evidence" value="ECO:0007669"/>
    <property type="project" value="UniProtKB-UniRule"/>
</dbReference>
<dbReference type="GO" id="GO:0009740">
    <property type="term" value="P:gibberellic acid mediated signaling pathway"/>
    <property type="evidence" value="ECO:0007669"/>
    <property type="project" value="TreeGrafter"/>
</dbReference>
<reference evidence="3 4" key="1">
    <citation type="submission" date="2018-02" db="EMBL/GenBank/DDBJ databases">
        <title>Draft genome of wild Prunus yedoensis var. nudiflora.</title>
        <authorList>
            <person name="Baek S."/>
            <person name="Kim J.-H."/>
            <person name="Choi K."/>
            <person name="Kim G.-B."/>
            <person name="Cho A."/>
            <person name="Jang H."/>
            <person name="Shin C.-H."/>
            <person name="Yu H.-J."/>
            <person name="Mun J.-H."/>
        </authorList>
    </citation>
    <scope>NUCLEOTIDE SEQUENCE [LARGE SCALE GENOMIC DNA]</scope>
    <source>
        <strain evidence="4">cv. Jeju island</strain>
        <tissue evidence="3">Leaf</tissue>
    </source>
</reference>
<dbReference type="GO" id="GO:0019005">
    <property type="term" value="C:SCF ubiquitin ligase complex"/>
    <property type="evidence" value="ECO:0007669"/>
    <property type="project" value="UniProtKB-UniRule"/>
</dbReference>
<comment type="pathway">
    <text evidence="1">Protein modification; protein ubiquitination.</text>
</comment>
<comment type="subunit">
    <text evidence="1">Component of the SCF-type E3 ligase complex.</text>
</comment>